<protein>
    <recommendedName>
        <fullName evidence="2">Endonuclease/exonuclease/phosphatase domain-containing protein</fullName>
    </recommendedName>
</protein>
<feature type="compositionally biased region" description="Low complexity" evidence="1">
    <location>
        <begin position="150"/>
        <end position="160"/>
    </location>
</feature>
<dbReference type="InterPro" id="IPR005135">
    <property type="entry name" value="Endo/exonuclease/phosphatase"/>
</dbReference>
<dbReference type="Gene3D" id="3.60.10.10">
    <property type="entry name" value="Endonuclease/exonuclease/phosphatase"/>
    <property type="match status" value="1"/>
</dbReference>
<gene>
    <name evidence="3" type="ORF">CYMTET_2881</name>
</gene>
<evidence type="ECO:0000313" key="4">
    <source>
        <dbReference type="Proteomes" id="UP001190700"/>
    </source>
</evidence>
<dbReference type="PANTHER" id="PTHR12121:SF74">
    <property type="entry name" value="CARBON CATABOLITE REPRESSOR PROTEIN 4 HOMOLOG 5"/>
    <property type="match status" value="1"/>
</dbReference>
<dbReference type="EMBL" id="LGRX02000051">
    <property type="protein sequence ID" value="KAK3289699.1"/>
    <property type="molecule type" value="Genomic_DNA"/>
</dbReference>
<dbReference type="AlphaFoldDB" id="A0AAE0LM39"/>
<feature type="domain" description="Endonuclease/exonuclease/phosphatase" evidence="2">
    <location>
        <begin position="3"/>
        <end position="350"/>
    </location>
</feature>
<reference evidence="3 4" key="1">
    <citation type="journal article" date="2015" name="Genome Biol. Evol.">
        <title>Comparative Genomics of a Bacterivorous Green Alga Reveals Evolutionary Causalities and Consequences of Phago-Mixotrophic Mode of Nutrition.</title>
        <authorList>
            <person name="Burns J.A."/>
            <person name="Paasch A."/>
            <person name="Narechania A."/>
            <person name="Kim E."/>
        </authorList>
    </citation>
    <scope>NUCLEOTIDE SEQUENCE [LARGE SCALE GENOMIC DNA]</scope>
    <source>
        <strain evidence="3 4">PLY_AMNH</strain>
    </source>
</reference>
<feature type="non-terminal residue" evidence="3">
    <location>
        <position position="1"/>
    </location>
</feature>
<dbReference type="PANTHER" id="PTHR12121">
    <property type="entry name" value="CARBON CATABOLITE REPRESSOR PROTEIN 4"/>
    <property type="match status" value="1"/>
</dbReference>
<name>A0AAE0LM39_9CHLO</name>
<proteinExistence type="predicted"/>
<sequence>KLLKEVQEQAPCVLALQEVDHYEDIASDLRSFGYEGMYLMRDGETSDGCATFWKTSQFRLRCHHKVLFSEFGLRNNVALLLALEPIDESLRMKSQYGRRHLVVCNTHILFNPKRGDIKLAQVRMLMEQLAEFSGRTEQMMTSDSTDRSSSEAPAASLPPERGAEAASSEGDGEQAKAAVVIAGDFNAIPHSGIYHFMAEGRLDCLSLDRRRMGSEAYHPRAQSPVAEYHGPYSNAHLRFTGSQSHTKLSNKKKKLNLAWEQEHLQHAVGKAAANRGDYTACHPYSFRSAYMHAAGAEPAFTTYHESAHATVDYIWHTPQLTARRVLMTPSLQQLPHWCKGLLSPEWPSDHMSLVCDFVMGAAKPITASKLLENSH</sequence>
<evidence type="ECO:0000313" key="3">
    <source>
        <dbReference type="EMBL" id="KAK3289699.1"/>
    </source>
</evidence>
<organism evidence="3 4">
    <name type="scientific">Cymbomonas tetramitiformis</name>
    <dbReference type="NCBI Taxonomy" id="36881"/>
    <lineage>
        <taxon>Eukaryota</taxon>
        <taxon>Viridiplantae</taxon>
        <taxon>Chlorophyta</taxon>
        <taxon>Pyramimonadophyceae</taxon>
        <taxon>Pyramimonadales</taxon>
        <taxon>Pyramimonadaceae</taxon>
        <taxon>Cymbomonas</taxon>
    </lineage>
</organism>
<dbReference type="Proteomes" id="UP001190700">
    <property type="component" value="Unassembled WGS sequence"/>
</dbReference>
<feature type="region of interest" description="Disordered" evidence="1">
    <location>
        <begin position="135"/>
        <end position="171"/>
    </location>
</feature>
<dbReference type="InterPro" id="IPR036691">
    <property type="entry name" value="Endo/exonu/phosph_ase_sf"/>
</dbReference>
<dbReference type="SUPFAM" id="SSF56219">
    <property type="entry name" value="DNase I-like"/>
    <property type="match status" value="1"/>
</dbReference>
<accession>A0AAE0LM39</accession>
<keyword evidence="4" id="KW-1185">Reference proteome</keyword>
<dbReference type="InterPro" id="IPR050410">
    <property type="entry name" value="CCR4/nocturin_mRNA_transcr"/>
</dbReference>
<comment type="caution">
    <text evidence="3">The sequence shown here is derived from an EMBL/GenBank/DDBJ whole genome shotgun (WGS) entry which is preliminary data.</text>
</comment>
<dbReference type="Pfam" id="PF03372">
    <property type="entry name" value="Exo_endo_phos"/>
    <property type="match status" value="1"/>
</dbReference>
<dbReference type="GO" id="GO:0000175">
    <property type="term" value="F:3'-5'-RNA exonuclease activity"/>
    <property type="evidence" value="ECO:0007669"/>
    <property type="project" value="TreeGrafter"/>
</dbReference>
<evidence type="ECO:0000259" key="2">
    <source>
        <dbReference type="Pfam" id="PF03372"/>
    </source>
</evidence>
<evidence type="ECO:0000256" key="1">
    <source>
        <dbReference type="SAM" id="MobiDB-lite"/>
    </source>
</evidence>